<keyword evidence="2" id="KW-1185">Reference proteome</keyword>
<dbReference type="EMBL" id="MU006701">
    <property type="protein sequence ID" value="KAF2633759.1"/>
    <property type="molecule type" value="Genomic_DNA"/>
</dbReference>
<organism evidence="1 2">
    <name type="scientific">Macroventuria anomochaeta</name>
    <dbReference type="NCBI Taxonomy" id="301207"/>
    <lineage>
        <taxon>Eukaryota</taxon>
        <taxon>Fungi</taxon>
        <taxon>Dikarya</taxon>
        <taxon>Ascomycota</taxon>
        <taxon>Pezizomycotina</taxon>
        <taxon>Dothideomycetes</taxon>
        <taxon>Pleosporomycetidae</taxon>
        <taxon>Pleosporales</taxon>
        <taxon>Pleosporineae</taxon>
        <taxon>Didymellaceae</taxon>
        <taxon>Macroventuria</taxon>
    </lineage>
</organism>
<protein>
    <submittedName>
        <fullName evidence="1">Uncharacterized protein</fullName>
    </submittedName>
</protein>
<gene>
    <name evidence="1" type="ORF">BU25DRAFT_405625</name>
</gene>
<name>A0ACB6SJR5_9PLEO</name>
<reference evidence="1" key="1">
    <citation type="journal article" date="2020" name="Stud. Mycol.">
        <title>101 Dothideomycetes genomes: a test case for predicting lifestyles and emergence of pathogens.</title>
        <authorList>
            <person name="Haridas S."/>
            <person name="Albert R."/>
            <person name="Binder M."/>
            <person name="Bloem J."/>
            <person name="Labutti K."/>
            <person name="Salamov A."/>
            <person name="Andreopoulos B."/>
            <person name="Baker S."/>
            <person name="Barry K."/>
            <person name="Bills G."/>
            <person name="Bluhm B."/>
            <person name="Cannon C."/>
            <person name="Castanera R."/>
            <person name="Culley D."/>
            <person name="Daum C."/>
            <person name="Ezra D."/>
            <person name="Gonzalez J."/>
            <person name="Henrissat B."/>
            <person name="Kuo A."/>
            <person name="Liang C."/>
            <person name="Lipzen A."/>
            <person name="Lutzoni F."/>
            <person name="Magnuson J."/>
            <person name="Mondo S."/>
            <person name="Nolan M."/>
            <person name="Ohm R."/>
            <person name="Pangilinan J."/>
            <person name="Park H.-J."/>
            <person name="Ramirez L."/>
            <person name="Alfaro M."/>
            <person name="Sun H."/>
            <person name="Tritt A."/>
            <person name="Yoshinaga Y."/>
            <person name="Zwiers L.-H."/>
            <person name="Turgeon B."/>
            <person name="Goodwin S."/>
            <person name="Spatafora J."/>
            <person name="Crous P."/>
            <person name="Grigoriev I."/>
        </authorList>
    </citation>
    <scope>NUCLEOTIDE SEQUENCE</scope>
    <source>
        <strain evidence="1">CBS 525.71</strain>
    </source>
</reference>
<proteinExistence type="predicted"/>
<dbReference type="Proteomes" id="UP000799754">
    <property type="component" value="Unassembled WGS sequence"/>
</dbReference>
<comment type="caution">
    <text evidence="1">The sequence shown here is derived from an EMBL/GenBank/DDBJ whole genome shotgun (WGS) entry which is preliminary data.</text>
</comment>
<accession>A0ACB6SJR5</accession>
<sequence>MTAPSLPVDIWLIIQLAQGTIGKQRTYNPDVAATASRAQAAMHFHDHWNSNSKRVRRKRLQPWLADNKHRMTPEDRLKAEDRVGRTKDLVRRILRHEKLCELTLTDFTREMGGVVSEKCAEDLPYLLQWPWGHDDMYATPIRPLQLRCRSKGCSTM</sequence>
<evidence type="ECO:0000313" key="2">
    <source>
        <dbReference type="Proteomes" id="UP000799754"/>
    </source>
</evidence>
<evidence type="ECO:0000313" key="1">
    <source>
        <dbReference type="EMBL" id="KAF2633759.1"/>
    </source>
</evidence>